<comment type="subcellular location">
    <subcellularLocation>
        <location evidence="1">Cell membrane</location>
        <topology evidence="1">Multi-pass membrane protein</topology>
    </subcellularLocation>
</comment>
<proteinExistence type="predicted"/>
<feature type="transmembrane region" description="Helical" evidence="6">
    <location>
        <begin position="168"/>
        <end position="184"/>
    </location>
</feature>
<dbReference type="RefSeq" id="WP_119552794.1">
    <property type="nucleotide sequence ID" value="NZ_QXMN01000005.1"/>
</dbReference>
<name>A0A9X8D7C9_9BURK</name>
<dbReference type="CDD" id="cd06581">
    <property type="entry name" value="TM_PBP1_LivM_like"/>
    <property type="match status" value="1"/>
</dbReference>
<evidence type="ECO:0000313" key="7">
    <source>
        <dbReference type="EMBL" id="RIX83251.1"/>
    </source>
</evidence>
<dbReference type="PANTHER" id="PTHR30482:SF20">
    <property type="entry name" value="HIGH-AFFINITY BRANCHED-CHAIN AMINO ACID TRANSPORT SYSTEM PERMEASE PROTEIN LIVM"/>
    <property type="match status" value="1"/>
</dbReference>
<dbReference type="InterPro" id="IPR043428">
    <property type="entry name" value="LivM-like"/>
</dbReference>
<feature type="transmembrane region" description="Helical" evidence="6">
    <location>
        <begin position="20"/>
        <end position="38"/>
    </location>
</feature>
<feature type="transmembrane region" description="Helical" evidence="6">
    <location>
        <begin position="293"/>
        <end position="318"/>
    </location>
</feature>
<reference evidence="7 8" key="1">
    <citation type="submission" date="2018-09" db="EMBL/GenBank/DDBJ databases">
        <title>Acidovorax cavernicola nov. sp. isolated from Gruta de las Maravillas (Aracena, Spain).</title>
        <authorList>
            <person name="Jurado V."/>
            <person name="Gutierrez-Patricio S."/>
            <person name="Gonzalez-Pimentel J.L."/>
            <person name="Miller A.Z."/>
            <person name="Laiz L."/>
            <person name="Saiz-Jimenez C."/>
        </authorList>
    </citation>
    <scope>NUCLEOTIDE SEQUENCE [LARGE SCALE GENOMIC DNA]</scope>
    <source>
        <strain evidence="7 8">1011MAR4D40.2</strain>
    </source>
</reference>
<sequence length="344" mass="35870">MTDSSNSRSPAFATGRYGHAIALVIAVLVPVLAKDFFVFQATQLMVYAIAIIGLNILVGINGQLSLGHGAFYALGAYTVAILMDGYGMPYGWALPVAALITFVAGFAFGLPALRLEGIYLALATFTLAIALPQILKLSVLDPWTGGVQGISITKPEAPAFLPLNADQWLYALTLAITCLVYWLARNLIGSRTGRALTAVKDNALAARTMGINVALYKTLAFSVSACFTGIAGALSAIVVQYVSPDSFSFYLSVAILVGLVVGGVGWLPGAFLGAAFILFVPNIAEGVSKGLSGAVYGVLLIALIVLRPGGSVGFGAAWRGLLSRTGRTTRQVSLSLSQEKETGS</sequence>
<comment type="caution">
    <text evidence="7">The sequence shown here is derived from an EMBL/GenBank/DDBJ whole genome shotgun (WGS) entry which is preliminary data.</text>
</comment>
<dbReference type="Pfam" id="PF02653">
    <property type="entry name" value="BPD_transp_2"/>
    <property type="match status" value="1"/>
</dbReference>
<dbReference type="AlphaFoldDB" id="A0A9X8D7C9"/>
<accession>A0A9X8D7C9</accession>
<evidence type="ECO:0000256" key="4">
    <source>
        <dbReference type="ARBA" id="ARBA00022989"/>
    </source>
</evidence>
<evidence type="ECO:0000256" key="2">
    <source>
        <dbReference type="ARBA" id="ARBA00022475"/>
    </source>
</evidence>
<evidence type="ECO:0000256" key="3">
    <source>
        <dbReference type="ARBA" id="ARBA00022692"/>
    </source>
</evidence>
<organism evidence="7 8">
    <name type="scientific">Acidovorax cavernicola</name>
    <dbReference type="NCBI Taxonomy" id="1675792"/>
    <lineage>
        <taxon>Bacteria</taxon>
        <taxon>Pseudomonadati</taxon>
        <taxon>Pseudomonadota</taxon>
        <taxon>Betaproteobacteria</taxon>
        <taxon>Burkholderiales</taxon>
        <taxon>Comamonadaceae</taxon>
        <taxon>Acidovorax</taxon>
    </lineage>
</organism>
<keyword evidence="5 6" id="KW-0472">Membrane</keyword>
<keyword evidence="3 6" id="KW-0812">Transmembrane</keyword>
<feature type="transmembrane region" description="Helical" evidence="6">
    <location>
        <begin position="219"/>
        <end position="242"/>
    </location>
</feature>
<dbReference type="GO" id="GO:0005886">
    <property type="term" value="C:plasma membrane"/>
    <property type="evidence" value="ECO:0007669"/>
    <property type="project" value="UniProtKB-SubCell"/>
</dbReference>
<keyword evidence="8" id="KW-1185">Reference proteome</keyword>
<protein>
    <submittedName>
        <fullName evidence="7">Branched-chain amino acid ABC transporter permease</fullName>
    </submittedName>
</protein>
<evidence type="ECO:0000256" key="5">
    <source>
        <dbReference type="ARBA" id="ARBA00023136"/>
    </source>
</evidence>
<gene>
    <name evidence="7" type="ORF">D3H34_07405</name>
</gene>
<dbReference type="OrthoDB" id="9034298at2"/>
<feature type="transmembrane region" description="Helical" evidence="6">
    <location>
        <begin position="117"/>
        <end position="135"/>
    </location>
</feature>
<evidence type="ECO:0000256" key="6">
    <source>
        <dbReference type="SAM" id="Phobius"/>
    </source>
</evidence>
<dbReference type="GO" id="GO:0015658">
    <property type="term" value="F:branched-chain amino acid transmembrane transporter activity"/>
    <property type="evidence" value="ECO:0007669"/>
    <property type="project" value="InterPro"/>
</dbReference>
<feature type="transmembrane region" description="Helical" evidence="6">
    <location>
        <begin position="92"/>
        <end position="110"/>
    </location>
</feature>
<feature type="transmembrane region" description="Helical" evidence="6">
    <location>
        <begin position="44"/>
        <end position="62"/>
    </location>
</feature>
<feature type="transmembrane region" description="Helical" evidence="6">
    <location>
        <begin position="248"/>
        <end position="281"/>
    </location>
</feature>
<evidence type="ECO:0000313" key="8">
    <source>
        <dbReference type="Proteomes" id="UP000265619"/>
    </source>
</evidence>
<keyword evidence="2" id="KW-1003">Cell membrane</keyword>
<evidence type="ECO:0000256" key="1">
    <source>
        <dbReference type="ARBA" id="ARBA00004651"/>
    </source>
</evidence>
<dbReference type="EMBL" id="QXMN01000005">
    <property type="protein sequence ID" value="RIX83251.1"/>
    <property type="molecule type" value="Genomic_DNA"/>
</dbReference>
<keyword evidence="4 6" id="KW-1133">Transmembrane helix</keyword>
<dbReference type="Proteomes" id="UP000265619">
    <property type="component" value="Unassembled WGS sequence"/>
</dbReference>
<feature type="transmembrane region" description="Helical" evidence="6">
    <location>
        <begin position="69"/>
        <end position="86"/>
    </location>
</feature>
<dbReference type="PANTHER" id="PTHR30482">
    <property type="entry name" value="HIGH-AFFINITY BRANCHED-CHAIN AMINO ACID TRANSPORT SYSTEM PERMEASE"/>
    <property type="match status" value="1"/>
</dbReference>
<dbReference type="InterPro" id="IPR001851">
    <property type="entry name" value="ABC_transp_permease"/>
</dbReference>